<dbReference type="AlphaFoldDB" id="A0A1R3G7X0"/>
<keyword evidence="1" id="KW-0732">Signal</keyword>
<accession>A0A1R3G7X0</accession>
<organism evidence="2 3">
    <name type="scientific">Corchorus capsularis</name>
    <name type="common">Jute</name>
    <dbReference type="NCBI Taxonomy" id="210143"/>
    <lineage>
        <taxon>Eukaryota</taxon>
        <taxon>Viridiplantae</taxon>
        <taxon>Streptophyta</taxon>
        <taxon>Embryophyta</taxon>
        <taxon>Tracheophyta</taxon>
        <taxon>Spermatophyta</taxon>
        <taxon>Magnoliopsida</taxon>
        <taxon>eudicotyledons</taxon>
        <taxon>Gunneridae</taxon>
        <taxon>Pentapetalae</taxon>
        <taxon>rosids</taxon>
        <taxon>malvids</taxon>
        <taxon>Malvales</taxon>
        <taxon>Malvaceae</taxon>
        <taxon>Grewioideae</taxon>
        <taxon>Apeibeae</taxon>
        <taxon>Corchorus</taxon>
    </lineage>
</organism>
<protein>
    <submittedName>
        <fullName evidence="2">Uncharacterized protein</fullName>
    </submittedName>
</protein>
<comment type="caution">
    <text evidence="2">The sequence shown here is derived from an EMBL/GenBank/DDBJ whole genome shotgun (WGS) entry which is preliminary data.</text>
</comment>
<evidence type="ECO:0000313" key="3">
    <source>
        <dbReference type="Proteomes" id="UP000188268"/>
    </source>
</evidence>
<gene>
    <name evidence="2" type="ORF">CCACVL1_28017</name>
</gene>
<keyword evidence="3" id="KW-1185">Reference proteome</keyword>
<dbReference type="Gramene" id="OMO54146">
    <property type="protein sequence ID" value="OMO54146"/>
    <property type="gene ID" value="CCACVL1_28017"/>
</dbReference>
<dbReference type="OMA" id="IGSCAKE"/>
<feature type="signal peptide" evidence="1">
    <location>
        <begin position="1"/>
        <end position="24"/>
    </location>
</feature>
<feature type="chain" id="PRO_5012548675" evidence="1">
    <location>
        <begin position="25"/>
        <end position="118"/>
    </location>
</feature>
<proteinExistence type="predicted"/>
<evidence type="ECO:0000256" key="1">
    <source>
        <dbReference type="SAM" id="SignalP"/>
    </source>
</evidence>
<sequence>MEGISAKKMVVSLMVLMMVVLAQGQAEAELGFKNPNADTGLCASSCGARCLPRLYPPRIALCFGICMIGCKLRPSEAVFKCTNGCANSMVNSYKPTAAERVENIVGSCYQTCKQNSIN</sequence>
<dbReference type="EMBL" id="AWWV01015029">
    <property type="protein sequence ID" value="OMO54146.1"/>
    <property type="molecule type" value="Genomic_DNA"/>
</dbReference>
<dbReference type="Proteomes" id="UP000188268">
    <property type="component" value="Unassembled WGS sequence"/>
</dbReference>
<name>A0A1R3G7X0_COCAP</name>
<reference evidence="2 3" key="1">
    <citation type="submission" date="2013-09" db="EMBL/GenBank/DDBJ databases">
        <title>Corchorus capsularis genome sequencing.</title>
        <authorList>
            <person name="Alam M."/>
            <person name="Haque M.S."/>
            <person name="Islam M.S."/>
            <person name="Emdad E.M."/>
            <person name="Islam M.M."/>
            <person name="Ahmed B."/>
            <person name="Halim A."/>
            <person name="Hossen Q.M.M."/>
            <person name="Hossain M.Z."/>
            <person name="Ahmed R."/>
            <person name="Khan M.M."/>
            <person name="Islam R."/>
            <person name="Rashid M.M."/>
            <person name="Khan S.A."/>
            <person name="Rahman M.S."/>
            <person name="Alam M."/>
        </authorList>
    </citation>
    <scope>NUCLEOTIDE SEQUENCE [LARGE SCALE GENOMIC DNA]</scope>
    <source>
        <strain evidence="3">cv. CVL-1</strain>
        <tissue evidence="2">Whole seedling</tissue>
    </source>
</reference>
<evidence type="ECO:0000313" key="2">
    <source>
        <dbReference type="EMBL" id="OMO54146.1"/>
    </source>
</evidence>
<dbReference type="OrthoDB" id="964745at2759"/>